<organism evidence="4 5">
    <name type="scientific">Imshaugia aleurites</name>
    <dbReference type="NCBI Taxonomy" id="172621"/>
    <lineage>
        <taxon>Eukaryota</taxon>
        <taxon>Fungi</taxon>
        <taxon>Dikarya</taxon>
        <taxon>Ascomycota</taxon>
        <taxon>Pezizomycotina</taxon>
        <taxon>Lecanoromycetes</taxon>
        <taxon>OSLEUM clade</taxon>
        <taxon>Lecanoromycetidae</taxon>
        <taxon>Lecanorales</taxon>
        <taxon>Lecanorineae</taxon>
        <taxon>Parmeliaceae</taxon>
        <taxon>Imshaugia</taxon>
    </lineage>
</organism>
<evidence type="ECO:0000313" key="4">
    <source>
        <dbReference type="EMBL" id="CAF9932362.1"/>
    </source>
</evidence>
<feature type="region of interest" description="Disordered" evidence="2">
    <location>
        <begin position="29"/>
        <end position="58"/>
    </location>
</feature>
<protein>
    <recommendedName>
        <fullName evidence="3">C2H2-type domain-containing protein</fullName>
    </recommendedName>
</protein>
<keyword evidence="5" id="KW-1185">Reference proteome</keyword>
<feature type="domain" description="C2H2-type" evidence="3">
    <location>
        <begin position="139"/>
        <end position="170"/>
    </location>
</feature>
<comment type="caution">
    <text evidence="4">The sequence shown here is derived from an EMBL/GenBank/DDBJ whole genome shotgun (WGS) entry which is preliminary data.</text>
</comment>
<name>A0A8H3ILF1_9LECA</name>
<reference evidence="4" key="1">
    <citation type="submission" date="2021-03" db="EMBL/GenBank/DDBJ databases">
        <authorList>
            <person name="Tagirdzhanova G."/>
        </authorList>
    </citation>
    <scope>NUCLEOTIDE SEQUENCE</scope>
</reference>
<dbReference type="PROSITE" id="PS50157">
    <property type="entry name" value="ZINC_FINGER_C2H2_2"/>
    <property type="match status" value="1"/>
</dbReference>
<proteinExistence type="predicted"/>
<feature type="compositionally biased region" description="Polar residues" evidence="2">
    <location>
        <begin position="29"/>
        <end position="38"/>
    </location>
</feature>
<dbReference type="Proteomes" id="UP000664534">
    <property type="component" value="Unassembled WGS sequence"/>
</dbReference>
<gene>
    <name evidence="4" type="ORF">IMSHALPRED_008872</name>
</gene>
<dbReference type="AlphaFoldDB" id="A0A8H3ILF1"/>
<evidence type="ECO:0000313" key="5">
    <source>
        <dbReference type="Proteomes" id="UP000664534"/>
    </source>
</evidence>
<keyword evidence="1" id="KW-0479">Metal-binding</keyword>
<keyword evidence="1" id="KW-0863">Zinc-finger</keyword>
<dbReference type="InterPro" id="IPR013087">
    <property type="entry name" value="Znf_C2H2_type"/>
</dbReference>
<accession>A0A8H3ILF1</accession>
<evidence type="ECO:0000256" key="1">
    <source>
        <dbReference type="PROSITE-ProRule" id="PRU00042"/>
    </source>
</evidence>
<dbReference type="GO" id="GO:0008270">
    <property type="term" value="F:zinc ion binding"/>
    <property type="evidence" value="ECO:0007669"/>
    <property type="project" value="UniProtKB-KW"/>
</dbReference>
<keyword evidence="1" id="KW-0862">Zinc</keyword>
<dbReference type="OrthoDB" id="5416684at2759"/>
<evidence type="ECO:0000259" key="3">
    <source>
        <dbReference type="PROSITE" id="PS50157"/>
    </source>
</evidence>
<evidence type="ECO:0000256" key="2">
    <source>
        <dbReference type="SAM" id="MobiDB-lite"/>
    </source>
</evidence>
<sequence length="289" mass="32548">MEESVSDFKHQEGYLDPRLTVTDWGSLTSAPHNVSSKSSDFDIRDDTTPQVSYQGPGTHRTFDEIMNEIEMEAQLSHTGSSHVEEDFEHQQSLGAMRSKSERAFMQVNPNLADDQTHAKSCRVYLPEKVSPDTPSEKQYHCPRCDKTFEARRTVKHHFARCITKHGNPDALKWTDHISLQASHERGVSDQARKDNFNNRLDAYSGVKIPSKLRPGEVIVKFVSSNKNGRFSCAICGGGPFCINTHVKSHFLTCVKRYGNPTGAKWYDGSDHKGIKELLPERPANFQPTA</sequence>
<dbReference type="EMBL" id="CAJPDT010000065">
    <property type="protein sequence ID" value="CAF9932362.1"/>
    <property type="molecule type" value="Genomic_DNA"/>
</dbReference>